<sequence length="59" mass="6595">MNRQSFRTRRVRKVGNENAIDGSDSATEGIKSAIDGSVSKDEAWGVFCMRVLKNIRSLH</sequence>
<comment type="caution">
    <text evidence="2">The sequence shown here is derived from an EMBL/GenBank/DDBJ whole genome shotgun (WGS) entry which is preliminary data.</text>
</comment>
<dbReference type="RefSeq" id="WP_280552680.1">
    <property type="nucleotide sequence ID" value="NZ_JAKMYL010000082.1"/>
</dbReference>
<feature type="region of interest" description="Disordered" evidence="1">
    <location>
        <begin position="1"/>
        <end position="26"/>
    </location>
</feature>
<dbReference type="EMBL" id="CALYLK010000064">
    <property type="protein sequence ID" value="CAH8206231.1"/>
    <property type="molecule type" value="Genomic_DNA"/>
</dbReference>
<feature type="compositionally biased region" description="Basic residues" evidence="1">
    <location>
        <begin position="1"/>
        <end position="13"/>
    </location>
</feature>
<proteinExistence type="predicted"/>
<organism evidence="2 3">
    <name type="scientific">Vibrio aestuarianus</name>
    <dbReference type="NCBI Taxonomy" id="28171"/>
    <lineage>
        <taxon>Bacteria</taxon>
        <taxon>Pseudomonadati</taxon>
        <taxon>Pseudomonadota</taxon>
        <taxon>Gammaproteobacteria</taxon>
        <taxon>Vibrionales</taxon>
        <taxon>Vibrionaceae</taxon>
        <taxon>Vibrio</taxon>
    </lineage>
</organism>
<dbReference type="Proteomes" id="UP001152658">
    <property type="component" value="Unassembled WGS sequence"/>
</dbReference>
<accession>A0ABN8TPC0</accession>
<protein>
    <submittedName>
        <fullName evidence="2">Uncharacterized protein</fullName>
    </submittedName>
</protein>
<keyword evidence="3" id="KW-1185">Reference proteome</keyword>
<evidence type="ECO:0000313" key="2">
    <source>
        <dbReference type="EMBL" id="CAH8206231.1"/>
    </source>
</evidence>
<evidence type="ECO:0000313" key="3">
    <source>
        <dbReference type="Proteomes" id="UP001152658"/>
    </source>
</evidence>
<name>A0ABN8TPC0_9VIBR</name>
<gene>
    <name evidence="2" type="ORF">VAE063_20002</name>
</gene>
<evidence type="ECO:0000256" key="1">
    <source>
        <dbReference type="SAM" id="MobiDB-lite"/>
    </source>
</evidence>
<reference evidence="2" key="1">
    <citation type="submission" date="2022-06" db="EMBL/GenBank/DDBJ databases">
        <authorList>
            <person name="Goudenege D."/>
            <person name="Le Roux F."/>
        </authorList>
    </citation>
    <scope>NUCLEOTIDE SEQUENCE</scope>
    <source>
        <strain evidence="2">12-063</strain>
    </source>
</reference>